<evidence type="ECO:0000313" key="3">
    <source>
        <dbReference type="Proteomes" id="UP000253729"/>
    </source>
</evidence>
<sequence length="98" mass="11317">MRRPRYCMEYSHIRHRRSPPVTMVLHLPCVCLALAFQPLHPNVSVQNYNRTSVVSIYYHFNFDGHPVSRYGNTNSRSIERERLSFVTFPGAATCGSNC</sequence>
<accession>A0A3F3PIT6</accession>
<dbReference type="RefSeq" id="XP_026619873.1">
    <property type="nucleotide sequence ID" value="XM_026769912.1"/>
</dbReference>
<dbReference type="Proteomes" id="UP000253729">
    <property type="component" value="Unassembled WGS sequence"/>
</dbReference>
<gene>
    <name evidence="2" type="ORF">BDQ94DRAFT_164135</name>
</gene>
<feature type="chain" id="PRO_5017659144" description="Secreted protein" evidence="1">
    <location>
        <begin position="36"/>
        <end position="98"/>
    </location>
</feature>
<dbReference type="GeneID" id="38138268"/>
<keyword evidence="3" id="KW-1185">Reference proteome</keyword>
<protein>
    <recommendedName>
        <fullName evidence="4">Secreted protein</fullName>
    </recommendedName>
</protein>
<evidence type="ECO:0000256" key="1">
    <source>
        <dbReference type="SAM" id="SignalP"/>
    </source>
</evidence>
<feature type="signal peptide" evidence="1">
    <location>
        <begin position="1"/>
        <end position="35"/>
    </location>
</feature>
<proteinExistence type="predicted"/>
<organism evidence="2 3">
    <name type="scientific">Aspergillus welwitschiae</name>
    <dbReference type="NCBI Taxonomy" id="1341132"/>
    <lineage>
        <taxon>Eukaryota</taxon>
        <taxon>Fungi</taxon>
        <taxon>Dikarya</taxon>
        <taxon>Ascomycota</taxon>
        <taxon>Pezizomycotina</taxon>
        <taxon>Eurotiomycetes</taxon>
        <taxon>Eurotiomycetidae</taxon>
        <taxon>Eurotiales</taxon>
        <taxon>Aspergillaceae</taxon>
        <taxon>Aspergillus</taxon>
        <taxon>Aspergillus subgen. Circumdati</taxon>
    </lineage>
</organism>
<dbReference type="AlphaFoldDB" id="A0A3F3PIT6"/>
<reference evidence="2 3" key="1">
    <citation type="submission" date="2018-07" db="EMBL/GenBank/DDBJ databases">
        <title>The genomes of Aspergillus section Nigri reveals drivers in fungal speciation.</title>
        <authorList>
            <consortium name="DOE Joint Genome Institute"/>
            <person name="Vesth T.C."/>
            <person name="Nybo J."/>
            <person name="Theobald S."/>
            <person name="Brandl J."/>
            <person name="Frisvad J.C."/>
            <person name="Nielsen K.F."/>
            <person name="Lyhne E.K."/>
            <person name="Kogle M.E."/>
            <person name="Kuo A."/>
            <person name="Riley R."/>
            <person name="Clum A."/>
            <person name="Nolan M."/>
            <person name="Lipzen A."/>
            <person name="Salamov A."/>
            <person name="Henrissat B."/>
            <person name="Wiebenga A."/>
            <person name="De vries R.P."/>
            <person name="Grigoriev I.V."/>
            <person name="Mortensen U.H."/>
            <person name="Andersen M.R."/>
            <person name="Baker S.E."/>
        </authorList>
    </citation>
    <scope>NUCLEOTIDE SEQUENCE [LARGE SCALE GENOMIC DNA]</scope>
    <source>
        <strain evidence="2 3">CBS 139.54b</strain>
    </source>
</reference>
<evidence type="ECO:0000313" key="2">
    <source>
        <dbReference type="EMBL" id="RDH26851.1"/>
    </source>
</evidence>
<keyword evidence="1" id="KW-0732">Signal</keyword>
<evidence type="ECO:0008006" key="4">
    <source>
        <dbReference type="Google" id="ProtNLM"/>
    </source>
</evidence>
<dbReference type="EMBL" id="KZ852113">
    <property type="protein sequence ID" value="RDH26851.1"/>
    <property type="molecule type" value="Genomic_DNA"/>
</dbReference>
<name>A0A3F3PIT6_9EURO</name>